<evidence type="ECO:0000313" key="2">
    <source>
        <dbReference type="EMBL" id="NKE56811.1"/>
    </source>
</evidence>
<reference evidence="2 3" key="1">
    <citation type="submission" date="2019-08" db="EMBL/GenBank/DDBJ databases">
        <title>Lentzea from Indian Himalayas.</title>
        <authorList>
            <person name="Mandal S."/>
            <person name="Mallick Gupta A."/>
            <person name="Maiti P.K."/>
            <person name="Sarkar J."/>
            <person name="Mandal S."/>
        </authorList>
    </citation>
    <scope>NUCLEOTIDE SEQUENCE [LARGE SCALE GENOMIC DNA]</scope>
    <source>
        <strain evidence="2 3">PSKA42</strain>
    </source>
</reference>
<evidence type="ECO:0000313" key="3">
    <source>
        <dbReference type="Proteomes" id="UP001515943"/>
    </source>
</evidence>
<organism evidence="2 3">
    <name type="scientific">Lentzea indica</name>
    <dbReference type="NCBI Taxonomy" id="2604800"/>
    <lineage>
        <taxon>Bacteria</taxon>
        <taxon>Bacillati</taxon>
        <taxon>Actinomycetota</taxon>
        <taxon>Actinomycetes</taxon>
        <taxon>Pseudonocardiales</taxon>
        <taxon>Pseudonocardiaceae</taxon>
        <taxon>Lentzea</taxon>
    </lineage>
</organism>
<keyword evidence="3" id="KW-1185">Reference proteome</keyword>
<evidence type="ECO:0000259" key="1">
    <source>
        <dbReference type="Pfam" id="PF04149"/>
    </source>
</evidence>
<sequence>MTVWRKSSYSGSSGDCVEVSWRKSSYSGSGADCVEVGHGVGIRDSKAPTTHLPVSADAWSAFVKLAVSRPRP</sequence>
<dbReference type="RefSeq" id="WP_167971855.1">
    <property type="nucleotide sequence ID" value="NZ_VSRL01000020.1"/>
</dbReference>
<name>A0ABX1FCX6_9PSEU</name>
<proteinExistence type="predicted"/>
<dbReference type="Pfam" id="PF04149">
    <property type="entry name" value="DUF397"/>
    <property type="match status" value="2"/>
</dbReference>
<feature type="domain" description="DUF397" evidence="1">
    <location>
        <begin position="3"/>
        <end position="19"/>
    </location>
</feature>
<dbReference type="InterPro" id="IPR007278">
    <property type="entry name" value="DUF397"/>
</dbReference>
<comment type="caution">
    <text evidence="2">The sequence shown here is derived from an EMBL/GenBank/DDBJ whole genome shotgun (WGS) entry which is preliminary data.</text>
</comment>
<dbReference type="Proteomes" id="UP001515943">
    <property type="component" value="Unassembled WGS sequence"/>
</dbReference>
<protein>
    <submittedName>
        <fullName evidence="2">DUF397 domain-containing protein</fullName>
    </submittedName>
</protein>
<gene>
    <name evidence="2" type="ORF">FXN61_08160</name>
</gene>
<feature type="domain" description="DUF397" evidence="1">
    <location>
        <begin position="20"/>
        <end position="64"/>
    </location>
</feature>
<dbReference type="EMBL" id="VSRL01000020">
    <property type="protein sequence ID" value="NKE56811.1"/>
    <property type="molecule type" value="Genomic_DNA"/>
</dbReference>
<accession>A0ABX1FCX6</accession>